<dbReference type="Gramene" id="OB08G15170.1">
    <property type="protein sequence ID" value="OB08G15170.1"/>
    <property type="gene ID" value="OB08G15170"/>
</dbReference>
<reference evidence="1" key="2">
    <citation type="submission" date="2013-04" db="UniProtKB">
        <authorList>
            <consortium name="EnsemblPlants"/>
        </authorList>
    </citation>
    <scope>IDENTIFICATION</scope>
</reference>
<keyword evidence="2" id="KW-1185">Reference proteome</keyword>
<organism evidence="1">
    <name type="scientific">Oryza brachyantha</name>
    <name type="common">malo sina</name>
    <dbReference type="NCBI Taxonomy" id="4533"/>
    <lineage>
        <taxon>Eukaryota</taxon>
        <taxon>Viridiplantae</taxon>
        <taxon>Streptophyta</taxon>
        <taxon>Embryophyta</taxon>
        <taxon>Tracheophyta</taxon>
        <taxon>Spermatophyta</taxon>
        <taxon>Magnoliopsida</taxon>
        <taxon>Liliopsida</taxon>
        <taxon>Poales</taxon>
        <taxon>Poaceae</taxon>
        <taxon>BOP clade</taxon>
        <taxon>Oryzoideae</taxon>
        <taxon>Oryzeae</taxon>
        <taxon>Oryzinae</taxon>
        <taxon>Oryza</taxon>
    </lineage>
</organism>
<name>J3MQY8_ORYBR</name>
<dbReference type="EnsemblPlants" id="OB08G15170.1">
    <property type="protein sequence ID" value="OB08G15170.1"/>
    <property type="gene ID" value="OB08G15170"/>
</dbReference>
<proteinExistence type="predicted"/>
<dbReference type="HOGENOM" id="CLU_2853348_0_0_1"/>
<evidence type="ECO:0000313" key="2">
    <source>
        <dbReference type="Proteomes" id="UP000006038"/>
    </source>
</evidence>
<protein>
    <submittedName>
        <fullName evidence="1">Uncharacterized protein</fullName>
    </submittedName>
</protein>
<accession>J3MQY8</accession>
<dbReference type="Proteomes" id="UP000006038">
    <property type="component" value="Chromosome 8"/>
</dbReference>
<reference evidence="1" key="1">
    <citation type="journal article" date="2013" name="Nat. Commun.">
        <title>Whole-genome sequencing of Oryza brachyantha reveals mechanisms underlying Oryza genome evolution.</title>
        <authorList>
            <person name="Chen J."/>
            <person name="Huang Q."/>
            <person name="Gao D."/>
            <person name="Wang J."/>
            <person name="Lang Y."/>
            <person name="Liu T."/>
            <person name="Li B."/>
            <person name="Bai Z."/>
            <person name="Luis Goicoechea J."/>
            <person name="Liang C."/>
            <person name="Chen C."/>
            <person name="Zhang W."/>
            <person name="Sun S."/>
            <person name="Liao Y."/>
            <person name="Zhang X."/>
            <person name="Yang L."/>
            <person name="Song C."/>
            <person name="Wang M."/>
            <person name="Shi J."/>
            <person name="Liu G."/>
            <person name="Liu J."/>
            <person name="Zhou H."/>
            <person name="Zhou W."/>
            <person name="Yu Q."/>
            <person name="An N."/>
            <person name="Chen Y."/>
            <person name="Cai Q."/>
            <person name="Wang B."/>
            <person name="Liu B."/>
            <person name="Min J."/>
            <person name="Huang Y."/>
            <person name="Wu H."/>
            <person name="Li Z."/>
            <person name="Zhang Y."/>
            <person name="Yin Y."/>
            <person name="Song W."/>
            <person name="Jiang J."/>
            <person name="Jackson S.A."/>
            <person name="Wing R.A."/>
            <person name="Wang J."/>
            <person name="Chen M."/>
        </authorList>
    </citation>
    <scope>NUCLEOTIDE SEQUENCE [LARGE SCALE GENOMIC DNA]</scope>
    <source>
        <strain evidence="1">cv. IRGC 101232</strain>
    </source>
</reference>
<evidence type="ECO:0000313" key="1">
    <source>
        <dbReference type="EnsemblPlants" id="OB08G15170.1"/>
    </source>
</evidence>
<dbReference type="AlphaFoldDB" id="J3MQY8"/>
<sequence>MSPNEALTKWHNFSIGFNQQQPDLANVGPQIPEQAAANPNEDMNDMFEFALNNSILDLDSLETTP</sequence>